<comment type="caution">
    <text evidence="1">The sequence shown here is derived from an EMBL/GenBank/DDBJ whole genome shotgun (WGS) entry which is preliminary data.</text>
</comment>
<evidence type="ECO:0000313" key="1">
    <source>
        <dbReference type="EMBL" id="RAI54531.1"/>
    </source>
</evidence>
<dbReference type="RefSeq" id="WP_128080174.1">
    <property type="nucleotide sequence ID" value="NZ_QLIX01000053.1"/>
</dbReference>
<gene>
    <name evidence="1" type="ORF">DOO78_26215</name>
</gene>
<name>A0A327LUV7_9PROT</name>
<dbReference type="InterPro" id="IPR029787">
    <property type="entry name" value="Nucleotide_cyclase"/>
</dbReference>
<organism evidence="1 2">
    <name type="scientific">Roseicella frigidaeris</name>
    <dbReference type="NCBI Taxonomy" id="2230885"/>
    <lineage>
        <taxon>Bacteria</taxon>
        <taxon>Pseudomonadati</taxon>
        <taxon>Pseudomonadota</taxon>
        <taxon>Alphaproteobacteria</taxon>
        <taxon>Acetobacterales</taxon>
        <taxon>Roseomonadaceae</taxon>
        <taxon>Roseicella</taxon>
    </lineage>
</organism>
<dbReference type="Proteomes" id="UP000249065">
    <property type="component" value="Unassembled WGS sequence"/>
</dbReference>
<proteinExistence type="predicted"/>
<evidence type="ECO:0000313" key="2">
    <source>
        <dbReference type="Proteomes" id="UP000249065"/>
    </source>
</evidence>
<dbReference type="OrthoDB" id="8235971at2"/>
<keyword evidence="2" id="KW-1185">Reference proteome</keyword>
<dbReference type="AlphaFoldDB" id="A0A327LUV7"/>
<sequence length="274" mass="30444">MTTLPNQPADDSYRDRVVGFVDILGFADLVRRADRDRTLRGEIAEALGRVRGVSPPGGGETDLRTQNFSDSLILSAANTPDGLWHLLLSIDALAWNLLQLGILIRGGVTIGGMKHDDQLVFGLGVNEAYRLESTVAKTPRVVLGAKAFDAAERYAAQDEVWAVYRNSRLLRDRDGVWFLNYLTELGCFNRQDPRNLDMLRHPMCAVGRSIQQIIQSKLDRTLDQPDVYAKIEWLARYWNAEVATHSDPSATPVIGPVSLAGAEPRAMPLPFRSF</sequence>
<dbReference type="SUPFAM" id="SSF55073">
    <property type="entry name" value="Nucleotide cyclase"/>
    <property type="match status" value="1"/>
</dbReference>
<dbReference type="EMBL" id="QLIX01000053">
    <property type="protein sequence ID" value="RAI54531.1"/>
    <property type="molecule type" value="Genomic_DNA"/>
</dbReference>
<protein>
    <submittedName>
        <fullName evidence="1">Uncharacterized protein</fullName>
    </submittedName>
</protein>
<accession>A0A327LUV7</accession>
<reference evidence="2" key="1">
    <citation type="submission" date="2018-06" db="EMBL/GenBank/DDBJ databases">
        <authorList>
            <person name="Khan S.A."/>
        </authorList>
    </citation>
    <scope>NUCLEOTIDE SEQUENCE [LARGE SCALE GENOMIC DNA]</scope>
    <source>
        <strain evidence="2">DB-1506</strain>
    </source>
</reference>